<dbReference type="InterPro" id="IPR034182">
    <property type="entry name" value="Kexin/furin"/>
</dbReference>
<dbReference type="InterPro" id="IPR036852">
    <property type="entry name" value="Peptidase_S8/S53_dom_sf"/>
</dbReference>
<feature type="active site" description="Charge relay system" evidence="7 8">
    <location>
        <position position="143"/>
    </location>
</feature>
<evidence type="ECO:0000256" key="7">
    <source>
        <dbReference type="PIRSR" id="PIRSR615500-1"/>
    </source>
</evidence>
<evidence type="ECO:0000313" key="11">
    <source>
        <dbReference type="EMBL" id="KAB8038693.1"/>
    </source>
</evidence>
<dbReference type="GO" id="GO:0004252">
    <property type="term" value="F:serine-type endopeptidase activity"/>
    <property type="evidence" value="ECO:0007669"/>
    <property type="project" value="UniProtKB-UniRule"/>
</dbReference>
<evidence type="ECO:0000259" key="10">
    <source>
        <dbReference type="PROSITE" id="PS51829"/>
    </source>
</evidence>
<keyword evidence="12" id="KW-1185">Reference proteome</keyword>
<dbReference type="GO" id="GO:0012505">
    <property type="term" value="C:endomembrane system"/>
    <property type="evidence" value="ECO:0007669"/>
    <property type="project" value="UniProtKB-ARBA"/>
</dbReference>
<dbReference type="InterPro" id="IPR022398">
    <property type="entry name" value="Peptidase_S8_His-AS"/>
</dbReference>
<keyword evidence="4 8" id="KW-0378">Hydrolase</keyword>
<proteinExistence type="inferred from homology"/>
<reference evidence="11 12" key="1">
    <citation type="submission" date="2019-10" db="EMBL/GenBank/DDBJ databases">
        <title>New species of Slilvanegrellaceae.</title>
        <authorList>
            <person name="Pitt A."/>
            <person name="Hahn M.W."/>
        </authorList>
    </citation>
    <scope>NUCLEOTIDE SEQUENCE [LARGE SCALE GENOMIC DNA]</scope>
    <source>
        <strain evidence="11 12">SP-Ram-0.45-NSY-1</strain>
    </source>
</reference>
<dbReference type="GO" id="GO:0016020">
    <property type="term" value="C:membrane"/>
    <property type="evidence" value="ECO:0007669"/>
    <property type="project" value="TreeGrafter"/>
</dbReference>
<dbReference type="EMBL" id="WFLM01000003">
    <property type="protein sequence ID" value="KAB8038693.1"/>
    <property type="molecule type" value="Genomic_DNA"/>
</dbReference>
<dbReference type="GO" id="GO:0005737">
    <property type="term" value="C:cytoplasm"/>
    <property type="evidence" value="ECO:0007669"/>
    <property type="project" value="UniProtKB-ARBA"/>
</dbReference>
<dbReference type="CDD" id="cd04059">
    <property type="entry name" value="Peptidases_S8_Protein_convertases_Kexins_Furin-like"/>
    <property type="match status" value="1"/>
</dbReference>
<feature type="compositionally biased region" description="Basic and acidic residues" evidence="9">
    <location>
        <begin position="52"/>
        <end position="74"/>
    </location>
</feature>
<evidence type="ECO:0000256" key="8">
    <source>
        <dbReference type="PROSITE-ProRule" id="PRU01240"/>
    </source>
</evidence>
<dbReference type="Gene3D" id="2.60.120.260">
    <property type="entry name" value="Galactose-binding domain-like"/>
    <property type="match status" value="1"/>
</dbReference>
<evidence type="ECO:0000256" key="1">
    <source>
        <dbReference type="ARBA" id="ARBA00005325"/>
    </source>
</evidence>
<dbReference type="InterPro" id="IPR023828">
    <property type="entry name" value="Peptidase_S8_Ser-AS"/>
</dbReference>
<dbReference type="Gene3D" id="3.40.50.200">
    <property type="entry name" value="Peptidase S8/S53 domain"/>
    <property type="match status" value="1"/>
</dbReference>
<comment type="similarity">
    <text evidence="1">Belongs to the peptidase S8 family. Furin subfamily.</text>
</comment>
<gene>
    <name evidence="11" type="ORF">GCL60_07465</name>
</gene>
<evidence type="ECO:0000256" key="6">
    <source>
        <dbReference type="ARBA" id="ARBA00022837"/>
    </source>
</evidence>
<feature type="compositionally biased region" description="Low complexity" evidence="9">
    <location>
        <begin position="42"/>
        <end position="51"/>
    </location>
</feature>
<feature type="active site" description="Charge relay system" evidence="7 8">
    <location>
        <position position="449"/>
    </location>
</feature>
<dbReference type="Pfam" id="PF01483">
    <property type="entry name" value="P_proprotein"/>
    <property type="match status" value="1"/>
</dbReference>
<dbReference type="InterPro" id="IPR008979">
    <property type="entry name" value="Galactose-bd-like_sf"/>
</dbReference>
<accession>A0A6N6VW66</accession>
<dbReference type="AlphaFoldDB" id="A0A6N6VW66"/>
<dbReference type="PROSITE" id="PS51829">
    <property type="entry name" value="P_HOMO_B"/>
    <property type="match status" value="1"/>
</dbReference>
<dbReference type="InterPro" id="IPR000209">
    <property type="entry name" value="Peptidase_S8/S53_dom"/>
</dbReference>
<protein>
    <submittedName>
        <fullName evidence="11">S8 family serine peptidase</fullName>
    </submittedName>
</protein>
<sequence>MRGVIMILSNKRFLLISILTVSFVSSCGKKTNSPDIIETENEYTNQENTNQDLDKKESDKKESDKKEGDKKEGDNGINNDNKFCTDLSDEKANPLGKYQWHLLNNGNTAFSTTLPKAGEDINVNSVLKNDCLSGNKVYVAIADSGLQISHPSLAPNVDNKPNVSKTWSLNFRSNGLSPNDPSPIDGDEPDHGTMVSGIIGMRSNLGFGGSGVAPRAHLSGYNVISSGAQNFKNFLDSLGGSDASKGNDIFSMSFGMNNTRQIKEDNPTTKASVAAFKSGTTTLRNGKGALYVKAAGNGFSSMGMFSGSSCDDAKKLNLSCQNSSMNFENTLAEVITVGAINSQGVKSSYSTTGSSLWISAPGGEFGKNKEWVEKNYKTINEVMDWTKIRATAADPAIITTDVVGSKYGLSRNPDLKNKEDILKVGNPFNACEVDVNKDCNYTNSMNGTSSATPVTSGSIALILEANPNLTWRDVKYILAKTATKVDPNFNGVSINIAEGVSYQAEQGWLTNAAGFHFSNWYGFGRVNVADAVALAKNYNINLGEYIEKDWIPKIPSDFSQPVQAGDINGYESKLTVFNSNSLKIENIQIKVSLESKFIGDVALELTSPRGTKSIVWHAANAFSSNGNLVGMQIQSNAFFGEDSKGEWKLKVINTGIHKKEATFKGWQLKVTGHQ</sequence>
<dbReference type="PROSITE" id="PS51892">
    <property type="entry name" value="SUBTILASE"/>
    <property type="match status" value="1"/>
</dbReference>
<feature type="active site" description="Charge relay system" evidence="7 8">
    <location>
        <position position="191"/>
    </location>
</feature>
<dbReference type="PROSITE" id="PS00138">
    <property type="entry name" value="SUBTILASE_SER"/>
    <property type="match status" value="1"/>
</dbReference>
<dbReference type="Proteomes" id="UP000437748">
    <property type="component" value="Unassembled WGS sequence"/>
</dbReference>
<keyword evidence="2 8" id="KW-0645">Protease</keyword>
<evidence type="ECO:0000256" key="4">
    <source>
        <dbReference type="ARBA" id="ARBA00022801"/>
    </source>
</evidence>
<dbReference type="PROSITE" id="PS51257">
    <property type="entry name" value="PROKAR_LIPOPROTEIN"/>
    <property type="match status" value="1"/>
</dbReference>
<dbReference type="SUPFAM" id="SSF52743">
    <property type="entry name" value="Subtilisin-like"/>
    <property type="match status" value="1"/>
</dbReference>
<evidence type="ECO:0000256" key="2">
    <source>
        <dbReference type="ARBA" id="ARBA00022670"/>
    </source>
</evidence>
<dbReference type="PROSITE" id="PS00137">
    <property type="entry name" value="SUBTILASE_HIS"/>
    <property type="match status" value="1"/>
</dbReference>
<feature type="domain" description="P/Homo B" evidence="10">
    <location>
        <begin position="544"/>
        <end position="674"/>
    </location>
</feature>
<keyword evidence="3" id="KW-0732">Signal</keyword>
<keyword evidence="5 8" id="KW-0720">Serine protease</keyword>
<dbReference type="SUPFAM" id="SSF49785">
    <property type="entry name" value="Galactose-binding domain-like"/>
    <property type="match status" value="1"/>
</dbReference>
<dbReference type="PANTHER" id="PTHR42884:SF14">
    <property type="entry name" value="NEUROENDOCRINE CONVERTASE 1"/>
    <property type="match status" value="1"/>
</dbReference>
<organism evidence="11 12">
    <name type="scientific">Silvanigrella paludirubra</name>
    <dbReference type="NCBI Taxonomy" id="2499159"/>
    <lineage>
        <taxon>Bacteria</taxon>
        <taxon>Pseudomonadati</taxon>
        <taxon>Bdellovibrionota</taxon>
        <taxon>Oligoflexia</taxon>
        <taxon>Silvanigrellales</taxon>
        <taxon>Silvanigrellaceae</taxon>
        <taxon>Silvanigrella</taxon>
    </lineage>
</organism>
<dbReference type="PRINTS" id="PR00723">
    <property type="entry name" value="SUBTILISIN"/>
</dbReference>
<dbReference type="InterPro" id="IPR015500">
    <property type="entry name" value="Peptidase_S8_subtilisin-rel"/>
</dbReference>
<evidence type="ECO:0000313" key="12">
    <source>
        <dbReference type="Proteomes" id="UP000437748"/>
    </source>
</evidence>
<feature type="region of interest" description="Disordered" evidence="9">
    <location>
        <begin position="26"/>
        <end position="82"/>
    </location>
</feature>
<keyword evidence="6" id="KW-0106">Calcium</keyword>
<evidence type="ECO:0000256" key="3">
    <source>
        <dbReference type="ARBA" id="ARBA00022729"/>
    </source>
</evidence>
<dbReference type="InterPro" id="IPR002884">
    <property type="entry name" value="P_dom"/>
</dbReference>
<comment type="caution">
    <text evidence="11">The sequence shown here is derived from an EMBL/GenBank/DDBJ whole genome shotgun (WGS) entry which is preliminary data.</text>
</comment>
<evidence type="ECO:0000256" key="5">
    <source>
        <dbReference type="ARBA" id="ARBA00022825"/>
    </source>
</evidence>
<evidence type="ECO:0000256" key="9">
    <source>
        <dbReference type="SAM" id="MobiDB-lite"/>
    </source>
</evidence>
<dbReference type="GO" id="GO:0016485">
    <property type="term" value="P:protein processing"/>
    <property type="evidence" value="ECO:0007669"/>
    <property type="project" value="TreeGrafter"/>
</dbReference>
<dbReference type="Pfam" id="PF00082">
    <property type="entry name" value="Peptidase_S8"/>
    <property type="match status" value="1"/>
</dbReference>
<name>A0A6N6VW66_9BACT</name>
<dbReference type="PANTHER" id="PTHR42884">
    <property type="entry name" value="PROPROTEIN CONVERTASE SUBTILISIN/KEXIN-RELATED"/>
    <property type="match status" value="1"/>
</dbReference>